<dbReference type="PIRSF" id="PIRSF001327">
    <property type="entry name" value="Arsenical_pump-driving_ATPase"/>
    <property type="match status" value="1"/>
</dbReference>
<feature type="domain" description="ArsA/GET3 Anion-transporting ATPase-like" evidence="2">
    <location>
        <begin position="12"/>
        <end position="290"/>
    </location>
</feature>
<sequence>MDTPAFLTDAPRFVFFTGKGGVGKTSVACASAIALARGGARVLLVSTDPASNVGHVFDTTIGASVTAIPAVTGLSALEIDPHQVAAAYRERIIGPVRGLLPAAEIDTITEQLSGSCTTEIASFNEFTALLDPAATQFAHFDHIVFDTAPTGHTIRLLQLPGAWTEYLQGSGDASCLGPLSGLDAQRETYAAAVHALTDPALTRLVLVTRAQDAALREVARTYDELTDIGVKAGHLIINAVLPHTDTGDDLAAAITRRESAAIAAMPASLAQLPCDRIALKPVEMVGVPALGILFDSTATVSEFTDAVAPQIEAAPLAALIDELTLDDHGLIMCMGKGGVGKTTIAAAIATALAARGHDVHLSTTDPAAHLADTVGAGLATMQLSRLDPDEATEQYRQRILRTRGADLDEQGRAALEEDLRSPCTEEVAVFQAFSRLVHESRHRFVVVDTAPTGHTLLLLDATGAYHREISRNLGADRSFTTPLMRLQDPAQTKILVITSPESTPILESVELCADLERASITPWAWVLNNSLAAAHPTDTLLRARAATEVAHIGAVATQYSRRHAIVPMLSSEPTGPDRLAELSGDAAIPVGE</sequence>
<feature type="domain" description="ArsA/GET3 Anion-transporting ATPase-like" evidence="2">
    <location>
        <begin position="330"/>
        <end position="471"/>
    </location>
</feature>
<dbReference type="EMBL" id="SNXK01000003">
    <property type="protein sequence ID" value="TDP38542.1"/>
    <property type="molecule type" value="Genomic_DNA"/>
</dbReference>
<organism evidence="3 4">
    <name type="scientific">Nocardia ignorata</name>
    <dbReference type="NCBI Taxonomy" id="145285"/>
    <lineage>
        <taxon>Bacteria</taxon>
        <taxon>Bacillati</taxon>
        <taxon>Actinomycetota</taxon>
        <taxon>Actinomycetes</taxon>
        <taxon>Mycobacteriales</taxon>
        <taxon>Nocardiaceae</taxon>
        <taxon>Nocardia</taxon>
    </lineage>
</organism>
<dbReference type="Pfam" id="PF02374">
    <property type="entry name" value="ArsA_ATPase"/>
    <property type="match status" value="3"/>
</dbReference>
<dbReference type="NCBIfam" id="TIGR04291">
    <property type="entry name" value="arsen_driv_ArsA"/>
    <property type="match status" value="1"/>
</dbReference>
<dbReference type="InterPro" id="IPR025723">
    <property type="entry name" value="ArsA/GET3_ATPase-like"/>
</dbReference>
<protein>
    <submittedName>
        <fullName evidence="3">Arsenite efflux ATP-binding protein ArsA</fullName>
    </submittedName>
</protein>
<feature type="domain" description="ArsA/GET3 Anion-transporting ATPase-like" evidence="2">
    <location>
        <begin position="486"/>
        <end position="583"/>
    </location>
</feature>
<keyword evidence="3" id="KW-0547">Nucleotide-binding</keyword>
<dbReference type="PANTHER" id="PTHR10803:SF3">
    <property type="entry name" value="ATPASE GET3"/>
    <property type="match status" value="1"/>
</dbReference>
<dbReference type="RefSeq" id="WP_067486327.1">
    <property type="nucleotide sequence ID" value="NZ_JBHXPO010000006.1"/>
</dbReference>
<evidence type="ECO:0000256" key="1">
    <source>
        <dbReference type="ARBA" id="ARBA00011040"/>
    </source>
</evidence>
<evidence type="ECO:0000259" key="2">
    <source>
        <dbReference type="Pfam" id="PF02374"/>
    </source>
</evidence>
<gene>
    <name evidence="3" type="ORF">DFR75_103199</name>
</gene>
<evidence type="ECO:0000313" key="4">
    <source>
        <dbReference type="Proteomes" id="UP000295087"/>
    </source>
</evidence>
<dbReference type="Gene3D" id="3.40.50.300">
    <property type="entry name" value="P-loop containing nucleotide triphosphate hydrolases"/>
    <property type="match status" value="2"/>
</dbReference>
<dbReference type="NCBIfam" id="TIGR00345">
    <property type="entry name" value="GET3_arsA_TRC40"/>
    <property type="match status" value="1"/>
</dbReference>
<comment type="similarity">
    <text evidence="1">Belongs to the arsA ATPase family.</text>
</comment>
<dbReference type="InterPro" id="IPR027417">
    <property type="entry name" value="P-loop_NTPase"/>
</dbReference>
<dbReference type="GO" id="GO:0016887">
    <property type="term" value="F:ATP hydrolysis activity"/>
    <property type="evidence" value="ECO:0007669"/>
    <property type="project" value="InterPro"/>
</dbReference>
<dbReference type="CDD" id="cd02035">
    <property type="entry name" value="ArsA"/>
    <property type="match status" value="2"/>
</dbReference>
<reference evidence="3 4" key="1">
    <citation type="submission" date="2019-03" db="EMBL/GenBank/DDBJ databases">
        <title>Genomic Encyclopedia of Type Strains, Phase IV (KMG-IV): sequencing the most valuable type-strain genomes for metagenomic binning, comparative biology and taxonomic classification.</title>
        <authorList>
            <person name="Goeker M."/>
        </authorList>
    </citation>
    <scope>NUCLEOTIDE SEQUENCE [LARGE SCALE GENOMIC DNA]</scope>
    <source>
        <strain evidence="3 4">DSM 44496</strain>
    </source>
</reference>
<keyword evidence="4" id="KW-1185">Reference proteome</keyword>
<dbReference type="PANTHER" id="PTHR10803">
    <property type="entry name" value="ARSENICAL PUMP-DRIVING ATPASE ARSENITE-TRANSLOCATING ATPASE"/>
    <property type="match status" value="1"/>
</dbReference>
<proteinExistence type="inferred from homology"/>
<comment type="caution">
    <text evidence="3">The sequence shown here is derived from an EMBL/GenBank/DDBJ whole genome shotgun (WGS) entry which is preliminary data.</text>
</comment>
<name>A0A4V3CPM3_NOCIG</name>
<dbReference type="GO" id="GO:0015446">
    <property type="term" value="F:ATPase-coupled arsenite transmembrane transporter activity"/>
    <property type="evidence" value="ECO:0007669"/>
    <property type="project" value="InterPro"/>
</dbReference>
<dbReference type="GO" id="GO:0005524">
    <property type="term" value="F:ATP binding"/>
    <property type="evidence" value="ECO:0007669"/>
    <property type="project" value="UniProtKB-KW"/>
</dbReference>
<dbReference type="AlphaFoldDB" id="A0A4V3CPM3"/>
<keyword evidence="3" id="KW-0067">ATP-binding</keyword>
<accession>A0A4V3CPM3</accession>
<evidence type="ECO:0000313" key="3">
    <source>
        <dbReference type="EMBL" id="TDP38542.1"/>
    </source>
</evidence>
<dbReference type="InterPro" id="IPR016300">
    <property type="entry name" value="ATPase_ArsA/GET3"/>
</dbReference>
<dbReference type="Proteomes" id="UP000295087">
    <property type="component" value="Unassembled WGS sequence"/>
</dbReference>
<dbReference type="SUPFAM" id="SSF52540">
    <property type="entry name" value="P-loop containing nucleoside triphosphate hydrolases"/>
    <property type="match status" value="2"/>
</dbReference>
<dbReference type="InterPro" id="IPR027541">
    <property type="entry name" value="Ars_ATPase"/>
</dbReference>